<evidence type="ECO:0000259" key="2">
    <source>
        <dbReference type="SMART" id="SM00363"/>
    </source>
</evidence>
<reference evidence="3 4" key="1">
    <citation type="submission" date="2018-11" db="EMBL/GenBank/DDBJ databases">
        <title>Genomes From Bacteria Associated with the Canine Oral Cavity: a Test Case for Automated Genome-Based Taxonomic Assignment.</title>
        <authorList>
            <person name="Coil D.A."/>
            <person name="Jospin G."/>
            <person name="Darling A.E."/>
            <person name="Wallis C."/>
            <person name="Davis I.J."/>
            <person name="Harris S."/>
            <person name="Eisen J.A."/>
            <person name="Holcombe L.J."/>
            <person name="O'Flynn C."/>
        </authorList>
    </citation>
    <scope>NUCLEOTIDE SEQUENCE [LARGE SCALE GENOMIC DNA]</scope>
    <source>
        <strain evidence="3 4">OH4621_COT-116</strain>
    </source>
</reference>
<dbReference type="InterPro" id="IPR048443">
    <property type="entry name" value="RqcP2_N"/>
</dbReference>
<organism evidence="3 4">
    <name type="scientific">Streptococcus minor</name>
    <dbReference type="NCBI Taxonomy" id="229549"/>
    <lineage>
        <taxon>Bacteria</taxon>
        <taxon>Bacillati</taxon>
        <taxon>Bacillota</taxon>
        <taxon>Bacilli</taxon>
        <taxon>Lactobacillales</taxon>
        <taxon>Streptococcaceae</taxon>
        <taxon>Streptococcus</taxon>
    </lineage>
</organism>
<dbReference type="Pfam" id="PF01479">
    <property type="entry name" value="S4"/>
    <property type="match status" value="1"/>
</dbReference>
<dbReference type="EMBL" id="RQZA01000006">
    <property type="protein sequence ID" value="RRD31126.1"/>
    <property type="molecule type" value="Genomic_DNA"/>
</dbReference>
<proteinExistence type="predicted"/>
<dbReference type="PROSITE" id="PS50889">
    <property type="entry name" value="S4"/>
    <property type="match status" value="1"/>
</dbReference>
<name>A0A3P1VBW0_9STRE</name>
<dbReference type="GO" id="GO:0003723">
    <property type="term" value="F:RNA binding"/>
    <property type="evidence" value="ECO:0007669"/>
    <property type="project" value="UniProtKB-KW"/>
</dbReference>
<keyword evidence="1" id="KW-0694">RNA-binding</keyword>
<dbReference type="STRING" id="1123309.GCA_000377005_01842"/>
<dbReference type="InterPro" id="IPR002942">
    <property type="entry name" value="S4_RNA-bd"/>
</dbReference>
<dbReference type="Gene3D" id="3.30.70.330">
    <property type="match status" value="1"/>
</dbReference>
<accession>A0A3P1VBW0</accession>
<dbReference type="Gene3D" id="3.10.290.10">
    <property type="entry name" value="RNA-binding S4 domain"/>
    <property type="match status" value="1"/>
</dbReference>
<dbReference type="Pfam" id="PF21278">
    <property type="entry name" value="YlmH_1st"/>
    <property type="match status" value="1"/>
</dbReference>
<dbReference type="PANTHER" id="PTHR13633:SF3">
    <property type="entry name" value="MITOCHONDRIAL TRANSCRIPTION RESCUE FACTOR 1"/>
    <property type="match status" value="1"/>
</dbReference>
<evidence type="ECO:0000313" key="4">
    <source>
        <dbReference type="Proteomes" id="UP000281771"/>
    </source>
</evidence>
<evidence type="ECO:0000256" key="1">
    <source>
        <dbReference type="PROSITE-ProRule" id="PRU00182"/>
    </source>
</evidence>
<dbReference type="InterPro" id="IPR036986">
    <property type="entry name" value="S4_RNA-bd_sf"/>
</dbReference>
<gene>
    <name evidence="3" type="ORF">EII38_07565</name>
</gene>
<dbReference type="InterPro" id="IPR040591">
    <property type="entry name" value="RqcP2_RBD"/>
</dbReference>
<comment type="caution">
    <text evidence="3">The sequence shown here is derived from an EMBL/GenBank/DDBJ whole genome shotgun (WGS) entry which is preliminary data.</text>
</comment>
<dbReference type="InterPro" id="IPR012677">
    <property type="entry name" value="Nucleotide-bd_a/b_plait_sf"/>
</dbReference>
<keyword evidence="4" id="KW-1185">Reference proteome</keyword>
<dbReference type="Gene3D" id="3.30.1370.160">
    <property type="match status" value="1"/>
</dbReference>
<dbReference type="Proteomes" id="UP000281771">
    <property type="component" value="Unassembled WGS sequence"/>
</dbReference>
<dbReference type="SMART" id="SM00363">
    <property type="entry name" value="S4"/>
    <property type="match status" value="1"/>
</dbReference>
<feature type="domain" description="RNA-binding S4" evidence="2">
    <location>
        <begin position="187"/>
        <end position="244"/>
    </location>
</feature>
<dbReference type="PANTHER" id="PTHR13633">
    <property type="entry name" value="MITOCHONDRIAL TRANSCRIPTION RESCUE FACTOR 1"/>
    <property type="match status" value="1"/>
</dbReference>
<protein>
    <submittedName>
        <fullName evidence="3">RNA-binding protein</fullName>
    </submittedName>
</protein>
<dbReference type="RefSeq" id="WP_124777416.1">
    <property type="nucleotide sequence ID" value="NZ_RQZA01000006.1"/>
</dbReference>
<dbReference type="Pfam" id="PF17774">
    <property type="entry name" value="YlmH_RBD"/>
    <property type="match status" value="1"/>
</dbReference>
<sequence length="264" mass="30602">MIKKIEGLFQHFSQDEQAFVEKMIGLCQQVDERYSYHLTSFLNPREEEILQSLTGHFHLKMYSSRQLFPTEFTRVIVAPDYYCLNEEDFSIMALEICYPRKFHQLSHAQVLGTLLNQLGIRREFIGDILVGDEQLFVLVERRFGELAKSTVSKISRVPVTWKEHILSELPLKTNQDYKSHQVLLSSLRLDKLVSVGFKLSRSNALKLIESGHVKVNYKEAKQARKVLEIGQLVSVRGFGRLKLKEFLGFSKQGKLKLDIEIIKK</sequence>
<evidence type="ECO:0000313" key="3">
    <source>
        <dbReference type="EMBL" id="RRD31126.1"/>
    </source>
</evidence>
<dbReference type="SUPFAM" id="SSF55174">
    <property type="entry name" value="Alpha-L RNA-binding motif"/>
    <property type="match status" value="1"/>
</dbReference>
<dbReference type="AlphaFoldDB" id="A0A3P1VBW0"/>
<dbReference type="CDD" id="cd00165">
    <property type="entry name" value="S4"/>
    <property type="match status" value="1"/>
</dbReference>